<keyword evidence="2" id="KW-1185">Reference proteome</keyword>
<organism evidence="1 2">
    <name type="scientific">Sphaerobolus stellatus (strain SS14)</name>
    <dbReference type="NCBI Taxonomy" id="990650"/>
    <lineage>
        <taxon>Eukaryota</taxon>
        <taxon>Fungi</taxon>
        <taxon>Dikarya</taxon>
        <taxon>Basidiomycota</taxon>
        <taxon>Agaricomycotina</taxon>
        <taxon>Agaricomycetes</taxon>
        <taxon>Phallomycetidae</taxon>
        <taxon>Geastrales</taxon>
        <taxon>Sphaerobolaceae</taxon>
        <taxon>Sphaerobolus</taxon>
    </lineage>
</organism>
<evidence type="ECO:0000313" key="1">
    <source>
        <dbReference type="EMBL" id="KIJ40483.1"/>
    </source>
</evidence>
<accession>A0A0C9UBF4</accession>
<dbReference type="PANTHER" id="PTHR35871:SF1">
    <property type="entry name" value="CXC1-LIKE CYSTEINE CLUSTER ASSOCIATED WITH KDZ TRANSPOSASES DOMAIN-CONTAINING PROTEIN"/>
    <property type="match status" value="1"/>
</dbReference>
<dbReference type="GO" id="GO:0003676">
    <property type="term" value="F:nucleic acid binding"/>
    <property type="evidence" value="ECO:0007669"/>
    <property type="project" value="InterPro"/>
</dbReference>
<dbReference type="InterPro" id="IPR036397">
    <property type="entry name" value="RNaseH_sf"/>
</dbReference>
<protein>
    <recommendedName>
        <fullName evidence="3">Tc1-like transposase DDE domain-containing protein</fullName>
    </recommendedName>
</protein>
<dbReference type="Gene3D" id="3.30.420.10">
    <property type="entry name" value="Ribonuclease H-like superfamily/Ribonuclease H"/>
    <property type="match status" value="1"/>
</dbReference>
<dbReference type="EMBL" id="KN837144">
    <property type="protein sequence ID" value="KIJ40483.1"/>
    <property type="molecule type" value="Genomic_DNA"/>
</dbReference>
<name>A0A0C9UBF4_SPHS4</name>
<evidence type="ECO:0000313" key="2">
    <source>
        <dbReference type="Proteomes" id="UP000054279"/>
    </source>
</evidence>
<sequence length="133" mass="15552">CCCCRVLFNQPDFQNQKPAIFELIESHGHIAFLYPKFHCELNFIEQCWGHAKMHYRMLPLTKSEGEMERNVIACLDKVDIGKIRRFANRSAQFMDTYRHGMTGAQAVWANKKYRGHRVLPNTIMEELDKATCI</sequence>
<dbReference type="AlphaFoldDB" id="A0A0C9UBF4"/>
<dbReference type="HOGENOM" id="CLU_005726_8_0_1"/>
<dbReference type="Proteomes" id="UP000054279">
    <property type="component" value="Unassembled WGS sequence"/>
</dbReference>
<proteinExistence type="predicted"/>
<dbReference type="OrthoDB" id="2416294at2759"/>
<dbReference type="PANTHER" id="PTHR35871">
    <property type="entry name" value="EXPRESSED PROTEIN"/>
    <property type="match status" value="1"/>
</dbReference>
<reference evidence="1 2" key="1">
    <citation type="submission" date="2014-06" db="EMBL/GenBank/DDBJ databases">
        <title>Evolutionary Origins and Diversification of the Mycorrhizal Mutualists.</title>
        <authorList>
            <consortium name="DOE Joint Genome Institute"/>
            <consortium name="Mycorrhizal Genomics Consortium"/>
            <person name="Kohler A."/>
            <person name="Kuo A."/>
            <person name="Nagy L.G."/>
            <person name="Floudas D."/>
            <person name="Copeland A."/>
            <person name="Barry K.W."/>
            <person name="Cichocki N."/>
            <person name="Veneault-Fourrey C."/>
            <person name="LaButti K."/>
            <person name="Lindquist E.A."/>
            <person name="Lipzen A."/>
            <person name="Lundell T."/>
            <person name="Morin E."/>
            <person name="Murat C."/>
            <person name="Riley R."/>
            <person name="Ohm R."/>
            <person name="Sun H."/>
            <person name="Tunlid A."/>
            <person name="Henrissat B."/>
            <person name="Grigoriev I.V."/>
            <person name="Hibbett D.S."/>
            <person name="Martin F."/>
        </authorList>
    </citation>
    <scope>NUCLEOTIDE SEQUENCE [LARGE SCALE GENOMIC DNA]</scope>
    <source>
        <strain evidence="1 2">SS14</strain>
    </source>
</reference>
<evidence type="ECO:0008006" key="3">
    <source>
        <dbReference type="Google" id="ProtNLM"/>
    </source>
</evidence>
<feature type="non-terminal residue" evidence="1">
    <location>
        <position position="1"/>
    </location>
</feature>
<gene>
    <name evidence="1" type="ORF">M422DRAFT_173722</name>
</gene>